<dbReference type="Proteomes" id="UP000814140">
    <property type="component" value="Unassembled WGS sequence"/>
</dbReference>
<evidence type="ECO:0000313" key="2">
    <source>
        <dbReference type="Proteomes" id="UP000814140"/>
    </source>
</evidence>
<reference evidence="1" key="2">
    <citation type="journal article" date="2022" name="New Phytol.">
        <title>Evolutionary transition to the ectomycorrhizal habit in the genomes of a hyperdiverse lineage of mushroom-forming fungi.</title>
        <authorList>
            <person name="Looney B."/>
            <person name="Miyauchi S."/>
            <person name="Morin E."/>
            <person name="Drula E."/>
            <person name="Courty P.E."/>
            <person name="Kohler A."/>
            <person name="Kuo A."/>
            <person name="LaButti K."/>
            <person name="Pangilinan J."/>
            <person name="Lipzen A."/>
            <person name="Riley R."/>
            <person name="Andreopoulos W."/>
            <person name="He G."/>
            <person name="Johnson J."/>
            <person name="Nolan M."/>
            <person name="Tritt A."/>
            <person name="Barry K.W."/>
            <person name="Grigoriev I.V."/>
            <person name="Nagy L.G."/>
            <person name="Hibbett D."/>
            <person name="Henrissat B."/>
            <person name="Matheny P.B."/>
            <person name="Labbe J."/>
            <person name="Martin F.M."/>
        </authorList>
    </citation>
    <scope>NUCLEOTIDE SEQUENCE</scope>
    <source>
        <strain evidence="1">HHB10654</strain>
    </source>
</reference>
<protein>
    <submittedName>
        <fullName evidence="1">Uncharacterized protein</fullName>
    </submittedName>
</protein>
<name>A0ACB8SIG5_9AGAM</name>
<keyword evidence="2" id="KW-1185">Reference proteome</keyword>
<comment type="caution">
    <text evidence="1">The sequence shown here is derived from an EMBL/GenBank/DDBJ whole genome shotgun (WGS) entry which is preliminary data.</text>
</comment>
<organism evidence="1 2">
    <name type="scientific">Artomyces pyxidatus</name>
    <dbReference type="NCBI Taxonomy" id="48021"/>
    <lineage>
        <taxon>Eukaryota</taxon>
        <taxon>Fungi</taxon>
        <taxon>Dikarya</taxon>
        <taxon>Basidiomycota</taxon>
        <taxon>Agaricomycotina</taxon>
        <taxon>Agaricomycetes</taxon>
        <taxon>Russulales</taxon>
        <taxon>Auriscalpiaceae</taxon>
        <taxon>Artomyces</taxon>
    </lineage>
</organism>
<gene>
    <name evidence="1" type="ORF">BV25DRAFT_1842891</name>
</gene>
<evidence type="ECO:0000313" key="1">
    <source>
        <dbReference type="EMBL" id="KAI0055576.1"/>
    </source>
</evidence>
<accession>A0ACB8SIG5</accession>
<dbReference type="EMBL" id="MU277287">
    <property type="protein sequence ID" value="KAI0055576.1"/>
    <property type="molecule type" value="Genomic_DNA"/>
</dbReference>
<proteinExistence type="predicted"/>
<reference evidence="1" key="1">
    <citation type="submission" date="2021-03" db="EMBL/GenBank/DDBJ databases">
        <authorList>
            <consortium name="DOE Joint Genome Institute"/>
            <person name="Ahrendt S."/>
            <person name="Looney B.P."/>
            <person name="Miyauchi S."/>
            <person name="Morin E."/>
            <person name="Drula E."/>
            <person name="Courty P.E."/>
            <person name="Chicoki N."/>
            <person name="Fauchery L."/>
            <person name="Kohler A."/>
            <person name="Kuo A."/>
            <person name="Labutti K."/>
            <person name="Pangilinan J."/>
            <person name="Lipzen A."/>
            <person name="Riley R."/>
            <person name="Andreopoulos W."/>
            <person name="He G."/>
            <person name="Johnson J."/>
            <person name="Barry K.W."/>
            <person name="Grigoriev I.V."/>
            <person name="Nagy L."/>
            <person name="Hibbett D."/>
            <person name="Henrissat B."/>
            <person name="Matheny P.B."/>
            <person name="Labbe J."/>
            <person name="Martin F."/>
        </authorList>
    </citation>
    <scope>NUCLEOTIDE SEQUENCE</scope>
    <source>
        <strain evidence="1">HHB10654</strain>
    </source>
</reference>
<sequence length="196" mass="21571">MEEEPSRLPQIIAGKDPDSFIIYLVRRGTFKVGLPVGDGENPRVLRLTIINKAEDHPWRLDTRPLPPLMTDAELAPSPSSSPVPTSDSGEIPLTMPSPTSALPARDLQPRTTQFQGSNDFHRATPRPRPGHLASEGSDARRGHDQAMEEAEQNPLDEQLSSAASDWSGEEETGLNGLLAVMKHYYKEREARYAGIP</sequence>